<comment type="function">
    <text evidence="6">Removes the formyl group from the N-terminal Met of newly synthesized proteins. Requires at least a dipeptide for an efficient rate of reaction. N-terminal L-methionine is a prerequisite for activity but the enzyme has broad specificity at other positions.</text>
</comment>
<dbReference type="PRINTS" id="PR01576">
    <property type="entry name" value="PDEFORMYLASE"/>
</dbReference>
<dbReference type="Proteomes" id="UP000236754">
    <property type="component" value="Unassembled WGS sequence"/>
</dbReference>
<protein>
    <recommendedName>
        <fullName evidence="6">Peptide deformylase</fullName>
        <shortName evidence="6">PDF</shortName>
        <ecNumber evidence="6">3.5.1.88</ecNumber>
    </recommendedName>
    <alternativeName>
        <fullName evidence="6">Polypeptide deformylase</fullName>
    </alternativeName>
</protein>
<evidence type="ECO:0000313" key="8">
    <source>
        <dbReference type="EMBL" id="SEG56776.1"/>
    </source>
</evidence>
<reference evidence="8 9" key="1">
    <citation type="submission" date="2016-10" db="EMBL/GenBank/DDBJ databases">
        <authorList>
            <person name="de Groot N.N."/>
        </authorList>
    </citation>
    <scope>NUCLEOTIDE SEQUENCE [LARGE SCALE GENOMIC DNA]</scope>
    <source>
        <strain evidence="8 9">CGMCC 4.2023</strain>
    </source>
</reference>
<dbReference type="Gene3D" id="3.90.45.10">
    <property type="entry name" value="Peptide deformylase"/>
    <property type="match status" value="1"/>
</dbReference>
<dbReference type="GO" id="GO:0042586">
    <property type="term" value="F:peptide deformylase activity"/>
    <property type="evidence" value="ECO:0007669"/>
    <property type="project" value="UniProtKB-UniRule"/>
</dbReference>
<keyword evidence="4 6" id="KW-0648">Protein biosynthesis</keyword>
<dbReference type="NCBIfam" id="NF001159">
    <property type="entry name" value="PRK00150.1-3"/>
    <property type="match status" value="1"/>
</dbReference>
<evidence type="ECO:0000313" key="9">
    <source>
        <dbReference type="Proteomes" id="UP000236754"/>
    </source>
</evidence>
<dbReference type="AlphaFoldDB" id="A0A1H6B9D0"/>
<keyword evidence="3 6" id="KW-0378">Hydrolase</keyword>
<evidence type="ECO:0000256" key="2">
    <source>
        <dbReference type="ARBA" id="ARBA00022723"/>
    </source>
</evidence>
<dbReference type="OrthoDB" id="9804313at2"/>
<evidence type="ECO:0000256" key="4">
    <source>
        <dbReference type="ARBA" id="ARBA00022917"/>
    </source>
</evidence>
<keyword evidence="5 6" id="KW-0408">Iron</keyword>
<sequence>MAIGLGGGSPKRESGRERDGAREAARERERGPEHGRSTPGQVRVQGRPVASFPLVSPEAERGSVRRITVVGEEILHRPCREVVEFGSPELARLVDDMFATNQVAEGAAIAANQVGVDLRLFVWDMTDEWGVRHVGHIANPVLDEVPAARRRLVEEPEGCLSVPGPYVPLARLDRAVLHGRDKDGAPVTVEGRGYFARCLQHETDHLHGRLYLDRLAARPRRSALREMASSQDAVTARRAARAAGLGKEYPRSGPVTGS</sequence>
<dbReference type="GO" id="GO:0006412">
    <property type="term" value="P:translation"/>
    <property type="evidence" value="ECO:0007669"/>
    <property type="project" value="UniProtKB-UniRule"/>
</dbReference>
<organism evidence="8 9">
    <name type="scientific">Actinacidiphila yanglinensis</name>
    <dbReference type="NCBI Taxonomy" id="310779"/>
    <lineage>
        <taxon>Bacteria</taxon>
        <taxon>Bacillati</taxon>
        <taxon>Actinomycetota</taxon>
        <taxon>Actinomycetes</taxon>
        <taxon>Kitasatosporales</taxon>
        <taxon>Streptomycetaceae</taxon>
        <taxon>Actinacidiphila</taxon>
    </lineage>
</organism>
<dbReference type="CDD" id="cd00487">
    <property type="entry name" value="Pep_deformylase"/>
    <property type="match status" value="1"/>
</dbReference>
<dbReference type="HAMAP" id="MF_00163">
    <property type="entry name" value="Pep_deformylase"/>
    <property type="match status" value="1"/>
</dbReference>
<dbReference type="EMBL" id="FNVU01000006">
    <property type="protein sequence ID" value="SEG56776.1"/>
    <property type="molecule type" value="Genomic_DNA"/>
</dbReference>
<comment type="catalytic activity">
    <reaction evidence="6">
        <text>N-terminal N-formyl-L-methionyl-[peptide] + H2O = N-terminal L-methionyl-[peptide] + formate</text>
        <dbReference type="Rhea" id="RHEA:24420"/>
        <dbReference type="Rhea" id="RHEA-COMP:10639"/>
        <dbReference type="Rhea" id="RHEA-COMP:10640"/>
        <dbReference type="ChEBI" id="CHEBI:15377"/>
        <dbReference type="ChEBI" id="CHEBI:15740"/>
        <dbReference type="ChEBI" id="CHEBI:49298"/>
        <dbReference type="ChEBI" id="CHEBI:64731"/>
        <dbReference type="EC" id="3.5.1.88"/>
    </reaction>
</comment>
<dbReference type="PANTHER" id="PTHR10458:SF2">
    <property type="entry name" value="PEPTIDE DEFORMYLASE, MITOCHONDRIAL"/>
    <property type="match status" value="1"/>
</dbReference>
<accession>A0A1H6B9D0</accession>
<evidence type="ECO:0000256" key="5">
    <source>
        <dbReference type="ARBA" id="ARBA00023004"/>
    </source>
</evidence>
<feature type="binding site" evidence="6">
    <location>
        <position position="201"/>
    </location>
    <ligand>
        <name>Fe cation</name>
        <dbReference type="ChEBI" id="CHEBI:24875"/>
    </ligand>
</feature>
<name>A0A1H6B9D0_9ACTN</name>
<keyword evidence="2 6" id="KW-0479">Metal-binding</keyword>
<evidence type="ECO:0000256" key="3">
    <source>
        <dbReference type="ARBA" id="ARBA00022801"/>
    </source>
</evidence>
<evidence type="ECO:0000256" key="1">
    <source>
        <dbReference type="ARBA" id="ARBA00010759"/>
    </source>
</evidence>
<dbReference type="PANTHER" id="PTHR10458">
    <property type="entry name" value="PEPTIDE DEFORMYLASE"/>
    <property type="match status" value="1"/>
</dbReference>
<evidence type="ECO:0000256" key="6">
    <source>
        <dbReference type="HAMAP-Rule" id="MF_00163"/>
    </source>
</evidence>
<feature type="region of interest" description="Disordered" evidence="7">
    <location>
        <begin position="226"/>
        <end position="258"/>
    </location>
</feature>
<dbReference type="InterPro" id="IPR023635">
    <property type="entry name" value="Peptide_deformylase"/>
</dbReference>
<feature type="region of interest" description="Disordered" evidence="7">
    <location>
        <begin position="1"/>
        <end position="48"/>
    </location>
</feature>
<feature type="binding site" evidence="6">
    <location>
        <position position="205"/>
    </location>
    <ligand>
        <name>Fe cation</name>
        <dbReference type="ChEBI" id="CHEBI:24875"/>
    </ligand>
</feature>
<evidence type="ECO:0000256" key="7">
    <source>
        <dbReference type="SAM" id="MobiDB-lite"/>
    </source>
</evidence>
<feature type="binding site" evidence="6">
    <location>
        <position position="159"/>
    </location>
    <ligand>
        <name>Fe cation</name>
        <dbReference type="ChEBI" id="CHEBI:24875"/>
    </ligand>
</feature>
<feature type="compositionally biased region" description="Basic and acidic residues" evidence="7">
    <location>
        <begin position="10"/>
        <end position="36"/>
    </location>
</feature>
<dbReference type="SUPFAM" id="SSF56420">
    <property type="entry name" value="Peptide deformylase"/>
    <property type="match status" value="1"/>
</dbReference>
<feature type="active site" evidence="6">
    <location>
        <position position="202"/>
    </location>
</feature>
<dbReference type="Pfam" id="PF01327">
    <property type="entry name" value="Pep_deformylase"/>
    <property type="match status" value="1"/>
</dbReference>
<dbReference type="InterPro" id="IPR036821">
    <property type="entry name" value="Peptide_deformylase_sf"/>
</dbReference>
<dbReference type="EC" id="3.5.1.88" evidence="6"/>
<gene>
    <name evidence="6" type="primary">def</name>
    <name evidence="8" type="ORF">SAMN05216223_106298</name>
</gene>
<comment type="cofactor">
    <cofactor evidence="6">
        <name>Fe(2+)</name>
        <dbReference type="ChEBI" id="CHEBI:29033"/>
    </cofactor>
    <text evidence="6">Binds 1 Fe(2+) ion.</text>
</comment>
<keyword evidence="9" id="KW-1185">Reference proteome</keyword>
<comment type="similarity">
    <text evidence="1 6">Belongs to the polypeptide deformylase family.</text>
</comment>
<dbReference type="FunFam" id="3.90.45.10:FF:000004">
    <property type="entry name" value="Peptide deformylase"/>
    <property type="match status" value="1"/>
</dbReference>
<dbReference type="RefSeq" id="WP_103886559.1">
    <property type="nucleotide sequence ID" value="NZ_FNVU01000006.1"/>
</dbReference>
<dbReference type="GO" id="GO:0046872">
    <property type="term" value="F:metal ion binding"/>
    <property type="evidence" value="ECO:0007669"/>
    <property type="project" value="UniProtKB-KW"/>
</dbReference>
<proteinExistence type="inferred from homology"/>